<comment type="similarity">
    <text evidence="2">Belongs to the class-V pyridoxal-phosphate-dependent aminotransferase family. Csd subfamily.</text>
</comment>
<accession>A0A1H7WFS4</accession>
<dbReference type="Gene3D" id="3.40.640.10">
    <property type="entry name" value="Type I PLP-dependent aspartate aminotransferase-like (Major domain)"/>
    <property type="match status" value="1"/>
</dbReference>
<evidence type="ECO:0000313" key="7">
    <source>
        <dbReference type="EMBL" id="SEM19878.1"/>
    </source>
</evidence>
<comment type="cofactor">
    <cofactor evidence="1">
        <name>pyridoxal 5'-phosphate</name>
        <dbReference type="ChEBI" id="CHEBI:597326"/>
    </cofactor>
</comment>
<protein>
    <recommendedName>
        <fullName evidence="3">cysteine desulfurase</fullName>
        <ecNumber evidence="3">2.8.1.7</ecNumber>
    </recommendedName>
</protein>
<evidence type="ECO:0000256" key="4">
    <source>
        <dbReference type="ARBA" id="ARBA00022898"/>
    </source>
</evidence>
<dbReference type="Proteomes" id="UP000198744">
    <property type="component" value="Unassembled WGS sequence"/>
</dbReference>
<dbReference type="SUPFAM" id="SSF53383">
    <property type="entry name" value="PLP-dependent transferases"/>
    <property type="match status" value="1"/>
</dbReference>
<dbReference type="STRING" id="43775.SAMN04489760_106108"/>
<dbReference type="PANTHER" id="PTHR43586:SF4">
    <property type="entry name" value="ISOPENICILLIN N EPIMERASE"/>
    <property type="match status" value="1"/>
</dbReference>
<evidence type="ECO:0000256" key="1">
    <source>
        <dbReference type="ARBA" id="ARBA00001933"/>
    </source>
</evidence>
<feature type="domain" description="Aminotransferase class V" evidence="6">
    <location>
        <begin position="2"/>
        <end position="369"/>
    </location>
</feature>
<organism evidence="7 8">
    <name type="scientific">Syntrophus gentianae</name>
    <dbReference type="NCBI Taxonomy" id="43775"/>
    <lineage>
        <taxon>Bacteria</taxon>
        <taxon>Pseudomonadati</taxon>
        <taxon>Thermodesulfobacteriota</taxon>
        <taxon>Syntrophia</taxon>
        <taxon>Syntrophales</taxon>
        <taxon>Syntrophaceae</taxon>
        <taxon>Syntrophus</taxon>
    </lineage>
</organism>
<keyword evidence="8" id="KW-1185">Reference proteome</keyword>
<dbReference type="InterPro" id="IPR015421">
    <property type="entry name" value="PyrdxlP-dep_Trfase_major"/>
</dbReference>
<reference evidence="7 8" key="1">
    <citation type="submission" date="2016-10" db="EMBL/GenBank/DDBJ databases">
        <authorList>
            <person name="de Groot N.N."/>
        </authorList>
    </citation>
    <scope>NUCLEOTIDE SEQUENCE [LARGE SCALE GENOMIC DNA]</scope>
    <source>
        <strain evidence="7 8">DSM 8423</strain>
    </source>
</reference>
<gene>
    <name evidence="7" type="ORF">SAMN04489760_106108</name>
</gene>
<dbReference type="Pfam" id="PF00266">
    <property type="entry name" value="Aminotran_5"/>
    <property type="match status" value="1"/>
</dbReference>
<evidence type="ECO:0000256" key="2">
    <source>
        <dbReference type="ARBA" id="ARBA00010447"/>
    </source>
</evidence>
<dbReference type="InterPro" id="IPR016454">
    <property type="entry name" value="Cysteine_dSase"/>
</dbReference>
<evidence type="ECO:0000259" key="6">
    <source>
        <dbReference type="Pfam" id="PF00266"/>
    </source>
</evidence>
<evidence type="ECO:0000313" key="8">
    <source>
        <dbReference type="Proteomes" id="UP000198744"/>
    </source>
</evidence>
<dbReference type="PIRSF" id="PIRSF005572">
    <property type="entry name" value="NifS"/>
    <property type="match status" value="1"/>
</dbReference>
<dbReference type="InterPro" id="IPR015424">
    <property type="entry name" value="PyrdxlP-dep_Trfase"/>
</dbReference>
<evidence type="ECO:0000256" key="5">
    <source>
        <dbReference type="ARBA" id="ARBA00050776"/>
    </source>
</evidence>
<dbReference type="OrthoDB" id="9808002at2"/>
<dbReference type="InterPro" id="IPR015422">
    <property type="entry name" value="PyrdxlP-dep_Trfase_small"/>
</dbReference>
<comment type="catalytic activity">
    <reaction evidence="5">
        <text>(sulfur carrier)-H + L-cysteine = (sulfur carrier)-SH + L-alanine</text>
        <dbReference type="Rhea" id="RHEA:43892"/>
        <dbReference type="Rhea" id="RHEA-COMP:14737"/>
        <dbReference type="Rhea" id="RHEA-COMP:14739"/>
        <dbReference type="ChEBI" id="CHEBI:29917"/>
        <dbReference type="ChEBI" id="CHEBI:35235"/>
        <dbReference type="ChEBI" id="CHEBI:57972"/>
        <dbReference type="ChEBI" id="CHEBI:64428"/>
        <dbReference type="EC" id="2.8.1.7"/>
    </reaction>
</comment>
<dbReference type="AlphaFoldDB" id="A0A1H7WFS4"/>
<dbReference type="RefSeq" id="WP_093882812.1">
    <property type="nucleotide sequence ID" value="NZ_FOBS01000006.1"/>
</dbReference>
<dbReference type="Gene3D" id="3.90.1150.10">
    <property type="entry name" value="Aspartate Aminotransferase, domain 1"/>
    <property type="match status" value="1"/>
</dbReference>
<dbReference type="GO" id="GO:0031071">
    <property type="term" value="F:cysteine desulfurase activity"/>
    <property type="evidence" value="ECO:0007669"/>
    <property type="project" value="UniProtKB-EC"/>
</dbReference>
<dbReference type="EMBL" id="FOBS01000006">
    <property type="protein sequence ID" value="SEM19878.1"/>
    <property type="molecule type" value="Genomic_DNA"/>
</dbReference>
<dbReference type="NCBIfam" id="TIGR01977">
    <property type="entry name" value="am_tr_V_EF2568"/>
    <property type="match status" value="1"/>
</dbReference>
<sequence>MVYLDNASTTYPKPEKVYAETDRCFREYCANPGRGAHAMSRTAAQGVAETRAALARFFNFDPPERIVFTKNATEALNVAIKGSLHQGDHVIATMLEHNSVVRPLKQLEKERGIEITFLKGNAHGEVAPSAVAAHIRSNTRLIVCTLSSNTNGIIMPIAEIGAIAHRHGISFLVDGSQGAGSVDLDCKAMKITLLAFPGHKGLLGPQGTGGLCVSAGIELSSLLQGGTGSESENPYQPHAFPEALESGTLNTPGIIGLGAGIEFIRRRGRQNIEDHKQRLIAYLHEALAAQPKIRIYSRSDSGKNSGILAINIGGVPSLSVSRILDERYEIATRAGLHCAPFAHEVLGYTVERGILRLSVSCFNTLDEMDYAVHALREITERSTGKRRTLRKQTCMDMVCTA</sequence>
<dbReference type="InterPro" id="IPR000192">
    <property type="entry name" value="Aminotrans_V_dom"/>
</dbReference>
<evidence type="ECO:0000256" key="3">
    <source>
        <dbReference type="ARBA" id="ARBA00012239"/>
    </source>
</evidence>
<proteinExistence type="inferred from homology"/>
<name>A0A1H7WFS4_9BACT</name>
<dbReference type="PANTHER" id="PTHR43586">
    <property type="entry name" value="CYSTEINE DESULFURASE"/>
    <property type="match status" value="1"/>
</dbReference>
<keyword evidence="4" id="KW-0663">Pyridoxal phosphate</keyword>
<dbReference type="InterPro" id="IPR010969">
    <property type="entry name" value="Cys_dSase-rel_unknwn_funct"/>
</dbReference>
<dbReference type="EC" id="2.8.1.7" evidence="3"/>